<accession>A0A7W7H8U7</accession>
<dbReference type="Proteomes" id="UP000590511">
    <property type="component" value="Unassembled WGS sequence"/>
</dbReference>
<dbReference type="InterPro" id="IPR023210">
    <property type="entry name" value="NADP_OxRdtase_dom"/>
</dbReference>
<keyword evidence="5" id="KW-1185">Reference proteome</keyword>
<dbReference type="PANTHER" id="PTHR43312:SF1">
    <property type="entry name" value="NADP-DEPENDENT OXIDOREDUCTASE DOMAIN-CONTAINING PROTEIN"/>
    <property type="match status" value="1"/>
</dbReference>
<protein>
    <submittedName>
        <fullName evidence="2">Aldo/keto reductase</fullName>
    </submittedName>
    <submittedName>
        <fullName evidence="3">Aryl-alcohol dehydrogenase-like predicted oxidoreductase</fullName>
    </submittedName>
</protein>
<gene>
    <name evidence="2" type="ORF">Alo02nite_42650</name>
    <name evidence="3" type="ORF">BJ964_000319</name>
</gene>
<dbReference type="AlphaFoldDB" id="A0A7W7H8U7"/>
<evidence type="ECO:0000313" key="4">
    <source>
        <dbReference type="Proteomes" id="UP000590511"/>
    </source>
</evidence>
<sequence length="317" mass="33371">MELRDFGRLGQISALTLGGGGIAGVWGGTDRGEAVATIHAALDAGITMLDLAPSYGADHESERAVAEALRLRPAPDVMITSKVQLPDGASAARIRGSLQASLTRLNRDHLDVLLLHTQFRRTGTTLHETVSPEEYHDEIVPTFEALRDEGLIRGWGITAVGDPAPIIEAFRHDPRPDAAQIVVNPLNQNGDLWIHGDTVRPDNAALISAATAAGVAVTAIRVVAAGSLTSSLDRDVPPTHPAAVDFTRAEPYRKLAAELGETPAALAHRYALSIPGVSTVILGVKNRTELTECLAAAARGPLSPETLTALTTLTPTS</sequence>
<evidence type="ECO:0000313" key="3">
    <source>
        <dbReference type="EMBL" id="MBB4746158.1"/>
    </source>
</evidence>
<dbReference type="InterPro" id="IPR020471">
    <property type="entry name" value="AKR"/>
</dbReference>
<dbReference type="Pfam" id="PF00248">
    <property type="entry name" value="Aldo_ket_red"/>
    <property type="match status" value="1"/>
</dbReference>
<dbReference type="SUPFAM" id="SSF51430">
    <property type="entry name" value="NAD(P)-linked oxidoreductase"/>
    <property type="match status" value="1"/>
</dbReference>
<name>A0A7W7H8U7_9ACTN</name>
<dbReference type="RefSeq" id="WP_188118987.1">
    <property type="nucleotide sequence ID" value="NZ_BOMP01000069.1"/>
</dbReference>
<dbReference type="EMBL" id="JACHNC010000001">
    <property type="protein sequence ID" value="MBB4746158.1"/>
    <property type="molecule type" value="Genomic_DNA"/>
</dbReference>
<evidence type="ECO:0000259" key="1">
    <source>
        <dbReference type="Pfam" id="PF00248"/>
    </source>
</evidence>
<comment type="caution">
    <text evidence="3">The sequence shown here is derived from an EMBL/GenBank/DDBJ whole genome shotgun (WGS) entry which is preliminary data.</text>
</comment>
<dbReference type="Proteomes" id="UP000631312">
    <property type="component" value="Unassembled WGS sequence"/>
</dbReference>
<dbReference type="EMBL" id="BOMP01000069">
    <property type="protein sequence ID" value="GIE41367.1"/>
    <property type="molecule type" value="Genomic_DNA"/>
</dbReference>
<reference evidence="2 5" key="2">
    <citation type="submission" date="2021-01" db="EMBL/GenBank/DDBJ databases">
        <title>Whole genome shotgun sequence of Actinoplanes lobatus NBRC 12513.</title>
        <authorList>
            <person name="Komaki H."/>
            <person name="Tamura T."/>
        </authorList>
    </citation>
    <scope>NUCLEOTIDE SEQUENCE [LARGE SCALE GENOMIC DNA]</scope>
    <source>
        <strain evidence="2 5">NBRC 12513</strain>
    </source>
</reference>
<dbReference type="Gene3D" id="3.20.20.100">
    <property type="entry name" value="NADP-dependent oxidoreductase domain"/>
    <property type="match status" value="1"/>
</dbReference>
<reference evidence="3 4" key="1">
    <citation type="submission" date="2020-08" db="EMBL/GenBank/DDBJ databases">
        <title>Sequencing the genomes of 1000 actinobacteria strains.</title>
        <authorList>
            <person name="Klenk H.-P."/>
        </authorList>
    </citation>
    <scope>NUCLEOTIDE SEQUENCE [LARGE SCALE GENOMIC DNA]</scope>
    <source>
        <strain evidence="3 4">DSM 43150</strain>
    </source>
</reference>
<feature type="domain" description="NADP-dependent oxidoreductase" evidence="1">
    <location>
        <begin position="15"/>
        <end position="311"/>
    </location>
</feature>
<dbReference type="InterPro" id="IPR053135">
    <property type="entry name" value="AKR2_Oxidoreductase"/>
</dbReference>
<evidence type="ECO:0000313" key="5">
    <source>
        <dbReference type="Proteomes" id="UP000631312"/>
    </source>
</evidence>
<dbReference type="PRINTS" id="PR00069">
    <property type="entry name" value="ALDKETRDTASE"/>
</dbReference>
<organism evidence="3 4">
    <name type="scientific">Actinoplanes lobatus</name>
    <dbReference type="NCBI Taxonomy" id="113568"/>
    <lineage>
        <taxon>Bacteria</taxon>
        <taxon>Bacillati</taxon>
        <taxon>Actinomycetota</taxon>
        <taxon>Actinomycetes</taxon>
        <taxon>Micromonosporales</taxon>
        <taxon>Micromonosporaceae</taxon>
        <taxon>Actinoplanes</taxon>
    </lineage>
</organism>
<dbReference type="InterPro" id="IPR036812">
    <property type="entry name" value="NAD(P)_OxRdtase_dom_sf"/>
</dbReference>
<dbReference type="GO" id="GO:0016491">
    <property type="term" value="F:oxidoreductase activity"/>
    <property type="evidence" value="ECO:0007669"/>
    <property type="project" value="InterPro"/>
</dbReference>
<evidence type="ECO:0000313" key="2">
    <source>
        <dbReference type="EMBL" id="GIE41367.1"/>
    </source>
</evidence>
<dbReference type="PANTHER" id="PTHR43312">
    <property type="entry name" value="D-THREO-ALDOSE 1-DEHYDROGENASE"/>
    <property type="match status" value="1"/>
</dbReference>
<proteinExistence type="predicted"/>